<comment type="similarity">
    <text evidence="1">Belongs to the Gfo/Idh/MocA family.</text>
</comment>
<keyword evidence="6" id="KW-1185">Reference proteome</keyword>
<dbReference type="RefSeq" id="WP_265590995.1">
    <property type="nucleotide sequence ID" value="NZ_BQKC01000001.1"/>
</dbReference>
<dbReference type="AlphaFoldDB" id="A0AAV5B6C5"/>
<dbReference type="Gene3D" id="3.40.50.720">
    <property type="entry name" value="NAD(P)-binding Rossmann-like Domain"/>
    <property type="match status" value="1"/>
</dbReference>
<evidence type="ECO:0000259" key="4">
    <source>
        <dbReference type="Pfam" id="PF22725"/>
    </source>
</evidence>
<gene>
    <name evidence="5" type="ORF">ATOP_16590</name>
</gene>
<accession>A0AAV5B6C5</accession>
<dbReference type="PANTHER" id="PTHR22604:SF105">
    <property type="entry name" value="TRANS-1,2-DIHYDROBENZENE-1,2-DIOL DEHYDROGENASE"/>
    <property type="match status" value="1"/>
</dbReference>
<name>A0AAV5B6C5_9ACTN</name>
<protein>
    <submittedName>
        <fullName evidence="5">Oxidoreductase</fullName>
    </submittedName>
</protein>
<dbReference type="Gene3D" id="3.30.360.10">
    <property type="entry name" value="Dihydrodipicolinate Reductase, domain 2"/>
    <property type="match status" value="1"/>
</dbReference>
<evidence type="ECO:0000259" key="3">
    <source>
        <dbReference type="Pfam" id="PF01408"/>
    </source>
</evidence>
<proteinExistence type="inferred from homology"/>
<dbReference type="SUPFAM" id="SSF51735">
    <property type="entry name" value="NAD(P)-binding Rossmann-fold domains"/>
    <property type="match status" value="1"/>
</dbReference>
<dbReference type="Pfam" id="PF01408">
    <property type="entry name" value="GFO_IDH_MocA"/>
    <property type="match status" value="1"/>
</dbReference>
<dbReference type="SUPFAM" id="SSF55347">
    <property type="entry name" value="Glyceraldehyde-3-phosphate dehydrogenase-like, C-terminal domain"/>
    <property type="match status" value="1"/>
</dbReference>
<evidence type="ECO:0000313" key="6">
    <source>
        <dbReference type="Proteomes" id="UP001055025"/>
    </source>
</evidence>
<dbReference type="GO" id="GO:0016491">
    <property type="term" value="F:oxidoreductase activity"/>
    <property type="evidence" value="ECO:0007669"/>
    <property type="project" value="UniProtKB-KW"/>
</dbReference>
<sequence length="359" mass="38779">MSEHAPLDAAAAAEAAFARAQSQPFPDDIFTAPQLNWAVIGCGVIANQMAESLALAGRRLAGVANRTASKAHAFAERHGVPRVYETVEELYADPAIDAVYITTPHNTHIAYLRDALAAGKHVLCEKAITLNSAELEEARALAAENGVQLMDATTILHMPLYRELRRRADAGEFGPLNLVQASFGSYKEYGDLTNRFYNSDLAGGAMLDIGVYALTFARLFMGSQPDELVSLGNLASTGVDEKGGIVARNAEQQLAVVSLSLHSKQPKRGVLSFDRCYIQVDEYPRADSARIVWTEDGSVEEVAAGEEAYALCYEMADLERAVAGDEDARALIGHAADVMDLMTSLRAAWGVVYPEERQA</sequence>
<evidence type="ECO:0000256" key="2">
    <source>
        <dbReference type="ARBA" id="ARBA00023002"/>
    </source>
</evidence>
<dbReference type="Pfam" id="PF22725">
    <property type="entry name" value="GFO_IDH_MocA_C3"/>
    <property type="match status" value="1"/>
</dbReference>
<dbReference type="InterPro" id="IPR000683">
    <property type="entry name" value="Gfo/Idh/MocA-like_OxRdtase_N"/>
</dbReference>
<dbReference type="EMBL" id="BQKC01000001">
    <property type="protein sequence ID" value="GJM56004.1"/>
    <property type="molecule type" value="Genomic_DNA"/>
</dbReference>
<dbReference type="InterPro" id="IPR036291">
    <property type="entry name" value="NAD(P)-bd_dom_sf"/>
</dbReference>
<reference evidence="5" key="1">
    <citation type="journal article" date="2022" name="Int. J. Syst. Evol. Microbiol.">
        <title>Granulimonas faecalis gen. nov., sp. nov., and Leptogranulimonas caecicola gen. nov., sp. nov., novel lactate-producing Atopobiaceae bacteria isolated from mouse intestines, and an emended description of the family Atopobiaceae.</title>
        <authorList>
            <person name="Morinaga K."/>
            <person name="Kusada H."/>
            <person name="Sakamoto S."/>
            <person name="Murakami T."/>
            <person name="Toyoda A."/>
            <person name="Mori H."/>
            <person name="Meng X.Y."/>
            <person name="Takashino M."/>
            <person name="Murotomi K."/>
            <person name="Tamaki H."/>
        </authorList>
    </citation>
    <scope>NUCLEOTIDE SEQUENCE</scope>
    <source>
        <strain evidence="5">OPF53</strain>
    </source>
</reference>
<keyword evidence="2" id="KW-0560">Oxidoreductase</keyword>
<comment type="caution">
    <text evidence="5">The sequence shown here is derived from an EMBL/GenBank/DDBJ whole genome shotgun (WGS) entry which is preliminary data.</text>
</comment>
<evidence type="ECO:0000313" key="5">
    <source>
        <dbReference type="EMBL" id="GJM56004.1"/>
    </source>
</evidence>
<feature type="domain" description="GFO/IDH/MocA-like oxidoreductase" evidence="4">
    <location>
        <begin position="161"/>
        <end position="267"/>
    </location>
</feature>
<dbReference type="GO" id="GO:0000166">
    <property type="term" value="F:nucleotide binding"/>
    <property type="evidence" value="ECO:0007669"/>
    <property type="project" value="InterPro"/>
</dbReference>
<evidence type="ECO:0000256" key="1">
    <source>
        <dbReference type="ARBA" id="ARBA00010928"/>
    </source>
</evidence>
<organism evidence="5 6">
    <name type="scientific">Granulimonas faecalis</name>
    <dbReference type="NCBI Taxonomy" id="2894155"/>
    <lineage>
        <taxon>Bacteria</taxon>
        <taxon>Bacillati</taxon>
        <taxon>Actinomycetota</taxon>
        <taxon>Coriobacteriia</taxon>
        <taxon>Coriobacteriales</taxon>
        <taxon>Kribbibacteriaceae</taxon>
        <taxon>Granulimonas</taxon>
    </lineage>
</organism>
<dbReference type="InterPro" id="IPR050984">
    <property type="entry name" value="Gfo/Idh/MocA_domain"/>
</dbReference>
<dbReference type="PANTHER" id="PTHR22604">
    <property type="entry name" value="OXIDOREDUCTASES"/>
    <property type="match status" value="1"/>
</dbReference>
<dbReference type="InterPro" id="IPR055170">
    <property type="entry name" value="GFO_IDH_MocA-like_dom"/>
</dbReference>
<feature type="domain" description="Gfo/Idh/MocA-like oxidoreductase N-terminal" evidence="3">
    <location>
        <begin position="35"/>
        <end position="150"/>
    </location>
</feature>
<dbReference type="Proteomes" id="UP001055025">
    <property type="component" value="Unassembled WGS sequence"/>
</dbReference>